<feature type="compositionally biased region" description="Basic and acidic residues" evidence="1">
    <location>
        <begin position="211"/>
        <end position="221"/>
    </location>
</feature>
<feature type="compositionally biased region" description="Basic and acidic residues" evidence="1">
    <location>
        <begin position="188"/>
        <end position="201"/>
    </location>
</feature>
<comment type="caution">
    <text evidence="3">The sequence shown here is derived from an EMBL/GenBank/DDBJ whole genome shotgun (WGS) entry which is preliminary data.</text>
</comment>
<dbReference type="InterPro" id="IPR017884">
    <property type="entry name" value="SANT_dom"/>
</dbReference>
<name>A0A1R0GZI3_9FUNG</name>
<dbReference type="AlphaFoldDB" id="A0A1R0GZI3"/>
<dbReference type="STRING" id="133383.A0A1R0GZI3"/>
<feature type="compositionally biased region" description="Basic and acidic residues" evidence="1">
    <location>
        <begin position="1"/>
        <end position="11"/>
    </location>
</feature>
<dbReference type="Pfam" id="PF15963">
    <property type="entry name" value="Myb_DNA-bind_7"/>
    <property type="match status" value="1"/>
</dbReference>
<gene>
    <name evidence="3" type="ORF">AYI68_g3560</name>
</gene>
<dbReference type="PANTHER" id="PTHR22929:SF0">
    <property type="entry name" value="TRANSCRIPTION FACTOR TFIIIB COMPONENT B'' HOMOLOG"/>
    <property type="match status" value="1"/>
</dbReference>
<dbReference type="GO" id="GO:0001156">
    <property type="term" value="F:TFIIIC-class transcription factor complex binding"/>
    <property type="evidence" value="ECO:0007669"/>
    <property type="project" value="TreeGrafter"/>
</dbReference>
<feature type="region of interest" description="Disordered" evidence="1">
    <location>
        <begin position="344"/>
        <end position="366"/>
    </location>
</feature>
<feature type="compositionally biased region" description="Basic and acidic residues" evidence="1">
    <location>
        <begin position="436"/>
        <end position="446"/>
    </location>
</feature>
<feature type="region of interest" description="Disordered" evidence="1">
    <location>
        <begin position="178"/>
        <end position="299"/>
    </location>
</feature>
<dbReference type="OrthoDB" id="272624at2759"/>
<evidence type="ECO:0000259" key="2">
    <source>
        <dbReference type="PROSITE" id="PS51293"/>
    </source>
</evidence>
<dbReference type="PANTHER" id="PTHR22929">
    <property type="entry name" value="RNA POLYMERASE III TRANSCRIPTION INITIATION FACTOR B"/>
    <property type="match status" value="1"/>
</dbReference>
<sequence>MHTSLRVDKGGTKFAPKVKRRVRPQDSQDPNPSPSSLQLPKILNSVRHNVPDFINPSLKNFPSTKDSVRPDPVSPNNPLSSATATESALISPQIDLVFNNPPNIISSSSERSLDLQKNLVTNSAISIPTNLSALTPVSQTSKAPSNLEPVSSQTPFNNVSPSISSHVSIPTAIEFNKHKHFSQSKETMNIKDTKNGNEDSKSSSSSSKTPKHGDDPSKDVYKLPNSIISPPQTNIPTSILPPKPSFLISTPKASPGFPINKPSNIPPPIQFAQTSPVPRKNNPQRKPAQRKKNPLSTFSRNLDVFDKRIQILITQIPDPDSLYYSDFKPINLPRFQIFKETSNSITNHPDIPQPPSTSTSQKKPKKIPTLMSLSDYQLEDPEVLLQKPMAFFCSDSKTGKPSKSFVDRHNDLVKKKSACKPDDQVSSSLSNPQVPEKIESDTKTPQKPDLPQPSNNTAAQIRVVDGKIVIDEESLVINRSQLYENHDNSFLQEIDETDTVRMINGFSFLKRKFVPKRWTAEETILFYKKLKKHGCDFDAISVGFEGRSRAEIKKKFKNEEKRNPSLVDIALYSPCYKPQYPS</sequence>
<dbReference type="Proteomes" id="UP000187455">
    <property type="component" value="Unassembled WGS sequence"/>
</dbReference>
<organism evidence="3 4">
    <name type="scientific">Smittium mucronatum</name>
    <dbReference type="NCBI Taxonomy" id="133383"/>
    <lineage>
        <taxon>Eukaryota</taxon>
        <taxon>Fungi</taxon>
        <taxon>Fungi incertae sedis</taxon>
        <taxon>Zoopagomycota</taxon>
        <taxon>Kickxellomycotina</taxon>
        <taxon>Harpellomycetes</taxon>
        <taxon>Harpellales</taxon>
        <taxon>Legeriomycetaceae</taxon>
        <taxon>Smittium</taxon>
    </lineage>
</organism>
<feature type="compositionally biased region" description="Polar residues" evidence="1">
    <location>
        <begin position="226"/>
        <end position="237"/>
    </location>
</feature>
<dbReference type="PROSITE" id="PS51293">
    <property type="entry name" value="SANT"/>
    <property type="match status" value="1"/>
</dbReference>
<feature type="region of interest" description="Disordered" evidence="1">
    <location>
        <begin position="416"/>
        <end position="457"/>
    </location>
</feature>
<dbReference type="InterPro" id="IPR039467">
    <property type="entry name" value="TFIIIB_B''_Myb"/>
</dbReference>
<feature type="region of interest" description="Disordered" evidence="1">
    <location>
        <begin position="1"/>
        <end position="39"/>
    </location>
</feature>
<dbReference type="InterPro" id="IPR001005">
    <property type="entry name" value="SANT/Myb"/>
</dbReference>
<evidence type="ECO:0000313" key="4">
    <source>
        <dbReference type="Proteomes" id="UP000187455"/>
    </source>
</evidence>
<dbReference type="EMBL" id="LSSL01001651">
    <property type="protein sequence ID" value="OLY82323.1"/>
    <property type="molecule type" value="Genomic_DNA"/>
</dbReference>
<feature type="compositionally biased region" description="Polar residues" evidence="1">
    <location>
        <begin position="74"/>
        <end position="86"/>
    </location>
</feature>
<reference evidence="3 4" key="1">
    <citation type="journal article" date="2016" name="Mol. Biol. Evol.">
        <title>Genome-Wide Survey of Gut Fungi (Harpellales) Reveals the First Horizontally Transferred Ubiquitin Gene from a Mosquito Host.</title>
        <authorList>
            <person name="Wang Y."/>
            <person name="White M.M."/>
            <person name="Kvist S."/>
            <person name="Moncalvo J.M."/>
        </authorList>
    </citation>
    <scope>NUCLEOTIDE SEQUENCE [LARGE SCALE GENOMIC DNA]</scope>
    <source>
        <strain evidence="3 4">ALG-7-W6</strain>
    </source>
</reference>
<dbReference type="Gene3D" id="1.10.10.60">
    <property type="entry name" value="Homeodomain-like"/>
    <property type="match status" value="1"/>
</dbReference>
<evidence type="ECO:0000313" key="3">
    <source>
        <dbReference type="EMBL" id="OLY82323.1"/>
    </source>
</evidence>
<feature type="compositionally biased region" description="Polar residues" evidence="1">
    <location>
        <begin position="137"/>
        <end position="156"/>
    </location>
</feature>
<feature type="compositionally biased region" description="Polar residues" evidence="1">
    <location>
        <begin position="424"/>
        <end position="433"/>
    </location>
</feature>
<dbReference type="InterPro" id="IPR009057">
    <property type="entry name" value="Homeodomain-like_sf"/>
</dbReference>
<keyword evidence="4" id="KW-1185">Reference proteome</keyword>
<dbReference type="SMART" id="SM00717">
    <property type="entry name" value="SANT"/>
    <property type="match status" value="1"/>
</dbReference>
<feature type="region of interest" description="Disordered" evidence="1">
    <location>
        <begin position="137"/>
        <end position="163"/>
    </location>
</feature>
<dbReference type="GO" id="GO:0070898">
    <property type="term" value="P:RNA polymerase III preinitiation complex assembly"/>
    <property type="evidence" value="ECO:0007669"/>
    <property type="project" value="TreeGrafter"/>
</dbReference>
<accession>A0A1R0GZI3</accession>
<feature type="region of interest" description="Disordered" evidence="1">
    <location>
        <begin position="57"/>
        <end position="86"/>
    </location>
</feature>
<dbReference type="GO" id="GO:0000126">
    <property type="term" value="C:transcription factor TFIIIB complex"/>
    <property type="evidence" value="ECO:0007669"/>
    <property type="project" value="TreeGrafter"/>
</dbReference>
<proteinExistence type="predicted"/>
<dbReference type="SUPFAM" id="SSF46689">
    <property type="entry name" value="Homeodomain-like"/>
    <property type="match status" value="1"/>
</dbReference>
<evidence type="ECO:0000256" key="1">
    <source>
        <dbReference type="SAM" id="MobiDB-lite"/>
    </source>
</evidence>
<feature type="domain" description="SANT" evidence="2">
    <location>
        <begin position="516"/>
        <end position="564"/>
    </location>
</feature>
<feature type="compositionally biased region" description="Low complexity" evidence="1">
    <location>
        <begin position="25"/>
        <end position="39"/>
    </location>
</feature>
<dbReference type="CDD" id="cd00167">
    <property type="entry name" value="SANT"/>
    <property type="match status" value="1"/>
</dbReference>
<protein>
    <submittedName>
        <fullName evidence="3">Transcription factor TFIIIB component B</fullName>
    </submittedName>
</protein>